<keyword evidence="12" id="KW-1185">Reference proteome</keyword>
<evidence type="ECO:0000256" key="5">
    <source>
        <dbReference type="ARBA" id="ARBA00022692"/>
    </source>
</evidence>
<dbReference type="Proteomes" id="UP000422108">
    <property type="component" value="Chromosome"/>
</dbReference>
<evidence type="ECO:0000313" key="12">
    <source>
        <dbReference type="Proteomes" id="UP000422108"/>
    </source>
</evidence>
<evidence type="ECO:0000256" key="8">
    <source>
        <dbReference type="ARBA" id="ARBA00038436"/>
    </source>
</evidence>
<organism evidence="11 12">
    <name type="scientific">Desulfosarcina ovata subsp. ovata</name>
    <dbReference type="NCBI Taxonomy" id="2752305"/>
    <lineage>
        <taxon>Bacteria</taxon>
        <taxon>Pseudomonadati</taxon>
        <taxon>Thermodesulfobacteriota</taxon>
        <taxon>Desulfobacteria</taxon>
        <taxon>Desulfobacterales</taxon>
        <taxon>Desulfosarcinaceae</taxon>
        <taxon>Desulfosarcina</taxon>
    </lineage>
</organism>
<dbReference type="InterPro" id="IPR007387">
    <property type="entry name" value="TRAP_DctQ"/>
</dbReference>
<sequence>MVKDDFMKRIGAIFDKVLDGMIFVVGCLLIFIMLSVCADVLFRTFFDTPQIWVTEVIEVMLLYITFLGTAWLQREDGHVYVEILISRLDRATASFLKIINSLIGVFISSVLTVFGTSITLDYCHRGIYTPTAMEIPVCLIILVIPLGSFLLLGQFIRQTAINLDRFKKELKMARRLKNSKGGAPWNGG</sequence>
<dbReference type="GO" id="GO:0005886">
    <property type="term" value="C:plasma membrane"/>
    <property type="evidence" value="ECO:0007669"/>
    <property type="project" value="UniProtKB-SubCell"/>
</dbReference>
<dbReference type="Pfam" id="PF04290">
    <property type="entry name" value="DctQ"/>
    <property type="match status" value="1"/>
</dbReference>
<dbReference type="GO" id="GO:0022857">
    <property type="term" value="F:transmembrane transporter activity"/>
    <property type="evidence" value="ECO:0007669"/>
    <property type="project" value="TreeGrafter"/>
</dbReference>
<feature type="transmembrane region" description="Helical" evidence="9">
    <location>
        <begin position="93"/>
        <end position="114"/>
    </location>
</feature>
<accession>A0A5K8AGM4</accession>
<keyword evidence="5 9" id="KW-0812">Transmembrane</keyword>
<evidence type="ECO:0000256" key="4">
    <source>
        <dbReference type="ARBA" id="ARBA00022519"/>
    </source>
</evidence>
<reference evidence="11 12" key="1">
    <citation type="submission" date="2019-11" db="EMBL/GenBank/DDBJ databases">
        <title>Comparative genomics of hydrocarbon-degrading Desulfosarcina strains.</title>
        <authorList>
            <person name="Watanabe M."/>
            <person name="Kojima H."/>
            <person name="Fukui M."/>
        </authorList>
    </citation>
    <scope>NUCLEOTIDE SEQUENCE [LARGE SCALE GENOMIC DNA]</scope>
    <source>
        <strain evidence="12">oXyS1</strain>
    </source>
</reference>
<evidence type="ECO:0000256" key="6">
    <source>
        <dbReference type="ARBA" id="ARBA00022989"/>
    </source>
</evidence>
<dbReference type="PANTHER" id="PTHR35011">
    <property type="entry name" value="2,3-DIKETO-L-GULONATE TRAP TRANSPORTER SMALL PERMEASE PROTEIN YIAM"/>
    <property type="match status" value="1"/>
</dbReference>
<feature type="transmembrane region" description="Helical" evidence="9">
    <location>
        <begin position="134"/>
        <end position="156"/>
    </location>
</feature>
<gene>
    <name evidence="11" type="ORF">DSCOOX_50220</name>
</gene>
<name>A0A5K8AGM4_9BACT</name>
<keyword evidence="2" id="KW-0813">Transport</keyword>
<comment type="similarity">
    <text evidence="8">Belongs to the TRAP transporter small permease family.</text>
</comment>
<keyword evidence="7 9" id="KW-0472">Membrane</keyword>
<evidence type="ECO:0000256" key="7">
    <source>
        <dbReference type="ARBA" id="ARBA00023136"/>
    </source>
</evidence>
<evidence type="ECO:0000256" key="3">
    <source>
        <dbReference type="ARBA" id="ARBA00022475"/>
    </source>
</evidence>
<protein>
    <recommendedName>
        <fullName evidence="10">Tripartite ATP-independent periplasmic transporters DctQ component domain-containing protein</fullName>
    </recommendedName>
</protein>
<evidence type="ECO:0000313" key="11">
    <source>
        <dbReference type="EMBL" id="BBO91842.1"/>
    </source>
</evidence>
<evidence type="ECO:0000256" key="1">
    <source>
        <dbReference type="ARBA" id="ARBA00004429"/>
    </source>
</evidence>
<keyword evidence="4" id="KW-0997">Cell inner membrane</keyword>
<dbReference type="InterPro" id="IPR055348">
    <property type="entry name" value="DctQ"/>
</dbReference>
<evidence type="ECO:0000256" key="2">
    <source>
        <dbReference type="ARBA" id="ARBA00022448"/>
    </source>
</evidence>
<comment type="subcellular location">
    <subcellularLocation>
        <location evidence="1">Cell inner membrane</location>
        <topology evidence="1">Multi-pass membrane protein</topology>
    </subcellularLocation>
</comment>
<dbReference type="PANTHER" id="PTHR35011:SF2">
    <property type="entry name" value="2,3-DIKETO-L-GULONATE TRAP TRANSPORTER SMALL PERMEASE PROTEIN YIAM"/>
    <property type="match status" value="1"/>
</dbReference>
<keyword evidence="6 9" id="KW-1133">Transmembrane helix</keyword>
<dbReference type="EMBL" id="AP021879">
    <property type="protein sequence ID" value="BBO91842.1"/>
    <property type="molecule type" value="Genomic_DNA"/>
</dbReference>
<feature type="transmembrane region" description="Helical" evidence="9">
    <location>
        <begin position="51"/>
        <end position="72"/>
    </location>
</feature>
<dbReference type="RefSeq" id="WP_155312687.1">
    <property type="nucleotide sequence ID" value="NZ_AP021879.1"/>
</dbReference>
<feature type="transmembrane region" description="Helical" evidence="9">
    <location>
        <begin position="21"/>
        <end position="45"/>
    </location>
</feature>
<proteinExistence type="inferred from homology"/>
<dbReference type="GO" id="GO:0015740">
    <property type="term" value="P:C4-dicarboxylate transport"/>
    <property type="evidence" value="ECO:0007669"/>
    <property type="project" value="TreeGrafter"/>
</dbReference>
<evidence type="ECO:0000256" key="9">
    <source>
        <dbReference type="SAM" id="Phobius"/>
    </source>
</evidence>
<evidence type="ECO:0000259" key="10">
    <source>
        <dbReference type="Pfam" id="PF04290"/>
    </source>
</evidence>
<feature type="domain" description="Tripartite ATP-independent periplasmic transporters DctQ component" evidence="10">
    <location>
        <begin position="32"/>
        <end position="159"/>
    </location>
</feature>
<keyword evidence="3" id="KW-1003">Cell membrane</keyword>
<dbReference type="AlphaFoldDB" id="A0A5K8AGM4"/>